<keyword evidence="3" id="KW-1185">Reference proteome</keyword>
<dbReference type="Proteomes" id="UP000654108">
    <property type="component" value="Unassembled WGS sequence"/>
</dbReference>
<organism evidence="2 3">
    <name type="scientific">Devosia oryzisoli</name>
    <dbReference type="NCBI Taxonomy" id="2774138"/>
    <lineage>
        <taxon>Bacteria</taxon>
        <taxon>Pseudomonadati</taxon>
        <taxon>Pseudomonadota</taxon>
        <taxon>Alphaproteobacteria</taxon>
        <taxon>Hyphomicrobiales</taxon>
        <taxon>Devosiaceae</taxon>
        <taxon>Devosia</taxon>
    </lineage>
</organism>
<dbReference type="Pfam" id="PF07238">
    <property type="entry name" value="PilZ"/>
    <property type="match status" value="1"/>
</dbReference>
<evidence type="ECO:0000313" key="2">
    <source>
        <dbReference type="EMBL" id="MBD8066598.1"/>
    </source>
</evidence>
<protein>
    <submittedName>
        <fullName evidence="2">PilZ domain-containing protein</fullName>
    </submittedName>
</protein>
<feature type="domain" description="PilZ" evidence="1">
    <location>
        <begin position="95"/>
        <end position="175"/>
    </location>
</feature>
<dbReference type="GO" id="GO:0035438">
    <property type="term" value="F:cyclic-di-GMP binding"/>
    <property type="evidence" value="ECO:0007669"/>
    <property type="project" value="InterPro"/>
</dbReference>
<evidence type="ECO:0000313" key="3">
    <source>
        <dbReference type="Proteomes" id="UP000654108"/>
    </source>
</evidence>
<accession>A0A927FXG5</accession>
<dbReference type="RefSeq" id="WP_191776723.1">
    <property type="nucleotide sequence ID" value="NZ_JACYFU010000003.1"/>
</dbReference>
<evidence type="ECO:0000259" key="1">
    <source>
        <dbReference type="Pfam" id="PF07238"/>
    </source>
</evidence>
<dbReference type="AlphaFoldDB" id="A0A927FXG5"/>
<proteinExistence type="predicted"/>
<comment type="caution">
    <text evidence="2">The sequence shown here is derived from an EMBL/GenBank/DDBJ whole genome shotgun (WGS) entry which is preliminary data.</text>
</comment>
<dbReference type="SUPFAM" id="SSF141371">
    <property type="entry name" value="PilZ domain-like"/>
    <property type="match status" value="1"/>
</dbReference>
<dbReference type="EMBL" id="JACYFU010000003">
    <property type="protein sequence ID" value="MBD8066598.1"/>
    <property type="molecule type" value="Genomic_DNA"/>
</dbReference>
<sequence length="203" mass="22214">MAGHKDGATGQSKIFPCRAQSISTTDLVLEAPVRGDTGEGIFIKLDDLGLFHGRVERHTLQGFTVAIVASEAERRHLAAKLGWMKQRQVSNTPDHRENKRRLPRNRHCVVVLLDGTRADAFIIDMSCSGVAVSAAIRPKLGAPVAVGKLLGRVVRYRDDGFAVHFLDRQDDADLEGHLTSLSSNSHDELVDQLRAYARTLVGA</sequence>
<dbReference type="InterPro" id="IPR009875">
    <property type="entry name" value="PilZ_domain"/>
</dbReference>
<gene>
    <name evidence="2" type="ORF">IC608_14075</name>
</gene>
<reference evidence="2" key="1">
    <citation type="submission" date="2020-09" db="EMBL/GenBank/DDBJ databases">
        <title>Genome seq and assembly of Devosia sp.</title>
        <authorList>
            <person name="Chhetri G."/>
        </authorList>
    </citation>
    <scope>NUCLEOTIDE SEQUENCE</scope>
    <source>
        <strain evidence="2">PTR5</strain>
    </source>
</reference>
<name>A0A927FXG5_9HYPH</name>